<accession>A0A3E0K6G5</accession>
<feature type="region of interest" description="Disordered" evidence="1">
    <location>
        <begin position="70"/>
        <end position="100"/>
    </location>
</feature>
<dbReference type="Proteomes" id="UP000257014">
    <property type="component" value="Unassembled WGS sequence"/>
</dbReference>
<reference evidence="2 3" key="1">
    <citation type="submission" date="2018-03" db="EMBL/GenBank/DDBJ databases">
        <authorList>
            <person name="Keele B.F."/>
        </authorList>
    </citation>
    <scope>NUCLEOTIDE SEQUENCE [LARGE SCALE GENOMIC DNA]</scope>
    <source>
        <strain evidence="2">ZCTH4_d</strain>
    </source>
</reference>
<proteinExistence type="predicted"/>
<evidence type="ECO:0000256" key="1">
    <source>
        <dbReference type="SAM" id="MobiDB-lite"/>
    </source>
</evidence>
<dbReference type="EMBL" id="QEWE01000013">
    <property type="protein sequence ID" value="REJ29718.1"/>
    <property type="molecule type" value="Genomic_DNA"/>
</dbReference>
<name>A0A3E0K6G5_9BACI</name>
<sequence>MIGHLSRTGFPGTGRKGKKTGSPTIERGGSAGSRFQTPGRESKFKGNSYGAARGMLRGKVLPSSLVRHGRNGREACFGGKSGGSRRGLPDGMAGPFCPGF</sequence>
<evidence type="ECO:0000313" key="2">
    <source>
        <dbReference type="EMBL" id="REJ29718.1"/>
    </source>
</evidence>
<evidence type="ECO:0000313" key="3">
    <source>
        <dbReference type="Proteomes" id="UP000257014"/>
    </source>
</evidence>
<feature type="region of interest" description="Disordered" evidence="1">
    <location>
        <begin position="1"/>
        <end position="50"/>
    </location>
</feature>
<protein>
    <submittedName>
        <fullName evidence="2">Uncharacterized protein</fullName>
    </submittedName>
</protein>
<comment type="caution">
    <text evidence="2">The sequence shown here is derived from an EMBL/GenBank/DDBJ whole genome shotgun (WGS) entry which is preliminary data.</text>
</comment>
<dbReference type="AlphaFoldDB" id="A0A3E0K6G5"/>
<gene>
    <name evidence="2" type="ORF">C6P37_04515</name>
</gene>
<organism evidence="2 3">
    <name type="scientific">Caldibacillus debilis</name>
    <dbReference type="NCBI Taxonomy" id="301148"/>
    <lineage>
        <taxon>Bacteria</taxon>
        <taxon>Bacillati</taxon>
        <taxon>Bacillota</taxon>
        <taxon>Bacilli</taxon>
        <taxon>Bacillales</taxon>
        <taxon>Bacillaceae</taxon>
        <taxon>Caldibacillus</taxon>
    </lineage>
</organism>